<accession>A0A6N3AK86</accession>
<proteinExistence type="inferred from homology"/>
<dbReference type="Pfam" id="PF16188">
    <property type="entry name" value="Peptidase_M24_C"/>
    <property type="match status" value="1"/>
</dbReference>
<dbReference type="Gene3D" id="3.40.350.10">
    <property type="entry name" value="Creatinase/prolidase N-terminal domain"/>
    <property type="match status" value="2"/>
</dbReference>
<dbReference type="RefSeq" id="WP_024037270.1">
    <property type="nucleotide sequence ID" value="NZ_CACRUE010000022.1"/>
</dbReference>
<dbReference type="EC" id="3.4.11.-" evidence="7"/>
<dbReference type="Pfam" id="PF16189">
    <property type="entry name" value="Creatinase_N_2"/>
    <property type="match status" value="1"/>
</dbReference>
<evidence type="ECO:0000259" key="6">
    <source>
        <dbReference type="Pfam" id="PF16188"/>
    </source>
</evidence>
<dbReference type="GO" id="GO:0046872">
    <property type="term" value="F:metal ion binding"/>
    <property type="evidence" value="ECO:0007669"/>
    <property type="project" value="UniProtKB-KW"/>
</dbReference>
<dbReference type="InterPro" id="IPR036005">
    <property type="entry name" value="Creatinase/aminopeptidase-like"/>
</dbReference>
<keyword evidence="7" id="KW-0031">Aminopeptidase</keyword>
<dbReference type="FunFam" id="3.40.350.10:FF:000003">
    <property type="entry name" value="Xaa-pro aminopeptidase P"/>
    <property type="match status" value="1"/>
</dbReference>
<feature type="domain" description="Peptidase M24" evidence="4">
    <location>
        <begin position="309"/>
        <end position="526"/>
    </location>
</feature>
<evidence type="ECO:0000256" key="1">
    <source>
        <dbReference type="ARBA" id="ARBA00008766"/>
    </source>
</evidence>
<evidence type="ECO:0000259" key="4">
    <source>
        <dbReference type="Pfam" id="PF00557"/>
    </source>
</evidence>
<dbReference type="Pfam" id="PF01321">
    <property type="entry name" value="Creatinase_N"/>
    <property type="match status" value="1"/>
</dbReference>
<dbReference type="InterPro" id="IPR029149">
    <property type="entry name" value="Creatin/AminoP/Spt16_N"/>
</dbReference>
<feature type="domain" description="Creatinase N-terminal" evidence="5">
    <location>
        <begin position="6"/>
        <end position="130"/>
    </location>
</feature>
<dbReference type="Pfam" id="PF00557">
    <property type="entry name" value="Peptidase_M24"/>
    <property type="match status" value="1"/>
</dbReference>
<dbReference type="PANTHER" id="PTHR43763">
    <property type="entry name" value="XAA-PRO AMINOPEPTIDASE 1"/>
    <property type="match status" value="1"/>
</dbReference>
<dbReference type="PANTHER" id="PTHR43763:SF6">
    <property type="entry name" value="XAA-PRO AMINOPEPTIDASE 1"/>
    <property type="match status" value="1"/>
</dbReference>
<dbReference type="InterPro" id="IPR050422">
    <property type="entry name" value="X-Pro_aminopeptidase_P"/>
</dbReference>
<organism evidence="7">
    <name type="scientific">Intestinibacter bartlettii</name>
    <dbReference type="NCBI Taxonomy" id="261299"/>
    <lineage>
        <taxon>Bacteria</taxon>
        <taxon>Bacillati</taxon>
        <taxon>Bacillota</taxon>
        <taxon>Clostridia</taxon>
        <taxon>Peptostreptococcales</taxon>
        <taxon>Peptostreptococcaceae</taxon>
        <taxon>Intestinibacter</taxon>
    </lineage>
</organism>
<feature type="domain" description="Peptidase M24 C-terminal" evidence="6">
    <location>
        <begin position="536"/>
        <end position="596"/>
    </location>
</feature>
<keyword evidence="7" id="KW-0645">Protease</keyword>
<evidence type="ECO:0000256" key="2">
    <source>
        <dbReference type="ARBA" id="ARBA00022723"/>
    </source>
</evidence>
<dbReference type="InterPro" id="IPR033740">
    <property type="entry name" value="Pept_M24B"/>
</dbReference>
<dbReference type="Gene3D" id="3.90.230.10">
    <property type="entry name" value="Creatinase/methionine aminopeptidase superfamily"/>
    <property type="match status" value="1"/>
</dbReference>
<reference evidence="7" key="1">
    <citation type="submission" date="2019-11" db="EMBL/GenBank/DDBJ databases">
        <authorList>
            <person name="Feng L."/>
        </authorList>
    </citation>
    <scope>NUCLEOTIDE SEQUENCE</scope>
    <source>
        <strain evidence="7">IbartlettiiLFYP30</strain>
    </source>
</reference>
<dbReference type="GO" id="GO:0070006">
    <property type="term" value="F:metalloaminopeptidase activity"/>
    <property type="evidence" value="ECO:0007669"/>
    <property type="project" value="InterPro"/>
</dbReference>
<evidence type="ECO:0000259" key="5">
    <source>
        <dbReference type="Pfam" id="PF01321"/>
    </source>
</evidence>
<dbReference type="FunFam" id="3.90.230.10:FF:000009">
    <property type="entry name" value="xaa-Pro aminopeptidase 2"/>
    <property type="match status" value="1"/>
</dbReference>
<dbReference type="GO" id="GO:0005737">
    <property type="term" value="C:cytoplasm"/>
    <property type="evidence" value="ECO:0007669"/>
    <property type="project" value="UniProtKB-ARBA"/>
</dbReference>
<dbReference type="InterPro" id="IPR000994">
    <property type="entry name" value="Pept_M24"/>
</dbReference>
<protein>
    <submittedName>
        <fullName evidence="7">Aminopeptidase</fullName>
        <ecNumber evidence="7">3.4.11.-</ecNumber>
    </submittedName>
</protein>
<evidence type="ECO:0000256" key="3">
    <source>
        <dbReference type="ARBA" id="ARBA00022801"/>
    </source>
</evidence>
<dbReference type="CDD" id="cd01085">
    <property type="entry name" value="APP"/>
    <property type="match status" value="1"/>
</dbReference>
<keyword evidence="2" id="KW-0479">Metal-binding</keyword>
<dbReference type="InterPro" id="IPR032416">
    <property type="entry name" value="Peptidase_M24_C"/>
</dbReference>
<evidence type="ECO:0000313" key="7">
    <source>
        <dbReference type="EMBL" id="VYT88392.1"/>
    </source>
</evidence>
<dbReference type="EMBL" id="CACRUE010000022">
    <property type="protein sequence ID" value="VYT88392.1"/>
    <property type="molecule type" value="Genomic_DNA"/>
</dbReference>
<keyword evidence="3 7" id="KW-0378">Hydrolase</keyword>
<sequence length="596" mass="68429">MIKDKLQRLREDMKAKNIFAYVIPSADFHQSEYVGEYFKCRQFISGFTGSAGAVVVTLDEAGLWTDGRYFIQAEEQLKASTIKLFKMGEEGVPTIEQYLNSVLKDGDTLAFDGRVMSAKEGYGYEKEYANKNINVVYEYDLIDVIWEDRPSMSEEKAFLLDVKYAGESSQDKLSKVRAIMKKQNSTIHILNSLYDIAWLFNIRGNDIKNTPVILSSAVITLDKVYFFIDENKLNDEIKEEFNKIGIEIRDYFEIYEFVKNINKDEVVLLDGTTVNYTIYKNIPSNVTIIDAPNPTFIFKAIKNEVELQNIRDCHIKDGVAMTKFMYWLKTNIGKMKITEISAADKLEELRRNDKECFDLSFSTIAGYKEHAAMMHYSATEESDYELKQEGMLLVDSGGQYYTGTTDITRTYILGDITEEQKLHYTSVLRGMIRLSKAKFLYGCRGLNLDILARGPLWDIGIDYKCGTGHGIGFVSNVHEGPNGFRWKIVPERNDSCIFEEGMVTTNEPGVYIEGSHGIRIENELICQRGPKVGVDQFMEFETITFAPIDLDGVNPEYMEKSEIAWLNNYHEQVFEKISPYLNEEEVEWLKKYTRAI</sequence>
<comment type="similarity">
    <text evidence="1">Belongs to the peptidase M24B family.</text>
</comment>
<dbReference type="SUPFAM" id="SSF53092">
    <property type="entry name" value="Creatinase/prolidase N-terminal domain"/>
    <property type="match status" value="1"/>
</dbReference>
<dbReference type="SUPFAM" id="SSF55920">
    <property type="entry name" value="Creatinase/aminopeptidase"/>
    <property type="match status" value="1"/>
</dbReference>
<gene>
    <name evidence="7" type="ORF">IBLFYP30_01226</name>
</gene>
<name>A0A6N3AK86_9FIRM</name>
<dbReference type="InterPro" id="IPR000587">
    <property type="entry name" value="Creatinase_N"/>
</dbReference>
<dbReference type="AlphaFoldDB" id="A0A6N3AK86"/>